<name>A0A7H2BCR6_9MICC</name>
<accession>A0A7H2BCR6</accession>
<dbReference type="Proteomes" id="UP000516404">
    <property type="component" value="Chromosome"/>
</dbReference>
<sequence>MRKFSSVDRVLAGWAIGMCCAVVLALVSLDVINRLVYGPTGEVRAYFQALKDGDGSRALGILNASVPEKSGAAMLDGSALAASVDTLKDLELSTEEIDGDHATVRASYTLDGEAQSTDFPLHKVGSHWGVFDVWAMDDSELPTVEVTAPGVTGATLNNTKVSVPAGDRDFAVFYPGTYTSAYESALFSAQPQHTSVLNADDQKKKLKLSLKASEAATNSITSSVQQHLDACATQNTLYPAGCPFEYPFAGRVNGDVTWSVKKYPETQVSASKKGTWAYKDSAGTAHVSFTQIDLYTGKTSKVEKDVPFTYKADLDVDGDTVTVTPKIS</sequence>
<protein>
    <submittedName>
        <fullName evidence="1">Uncharacterized protein</fullName>
    </submittedName>
</protein>
<dbReference type="EMBL" id="CP061539">
    <property type="protein sequence ID" value="QNV37462.1"/>
    <property type="molecule type" value="Genomic_DNA"/>
</dbReference>
<dbReference type="KEGG" id="rter:IDM49_09585"/>
<proteinExistence type="predicted"/>
<organism evidence="1 2">
    <name type="scientific">Rothia terrae</name>
    <dbReference type="NCBI Taxonomy" id="396015"/>
    <lineage>
        <taxon>Bacteria</taxon>
        <taxon>Bacillati</taxon>
        <taxon>Actinomycetota</taxon>
        <taxon>Actinomycetes</taxon>
        <taxon>Micrococcales</taxon>
        <taxon>Micrococcaceae</taxon>
        <taxon>Rothia</taxon>
    </lineage>
</organism>
<evidence type="ECO:0000313" key="2">
    <source>
        <dbReference type="Proteomes" id="UP000516404"/>
    </source>
</evidence>
<dbReference type="RefSeq" id="WP_190724348.1">
    <property type="nucleotide sequence ID" value="NZ_CP061539.1"/>
</dbReference>
<dbReference type="GeneID" id="96624490"/>
<evidence type="ECO:0000313" key="1">
    <source>
        <dbReference type="EMBL" id="QNV37462.1"/>
    </source>
</evidence>
<reference evidence="1 2" key="1">
    <citation type="submission" date="2020-09" db="EMBL/GenBank/DDBJ databases">
        <title>Investigation of environmental microbes.</title>
        <authorList>
            <person name="Ou Y."/>
            <person name="Kang Q."/>
        </authorList>
    </citation>
    <scope>NUCLEOTIDE SEQUENCE [LARGE SCALE GENOMIC DNA]</scope>
    <source>
        <strain evidence="1 2">KJZ-14</strain>
    </source>
</reference>
<dbReference type="AlphaFoldDB" id="A0A7H2BCR6"/>
<gene>
    <name evidence="1" type="ORF">IDM49_09585</name>
</gene>
<keyword evidence="2" id="KW-1185">Reference proteome</keyword>